<keyword evidence="3" id="KW-1185">Reference proteome</keyword>
<reference evidence="3" key="1">
    <citation type="submission" date="2016-06" db="EMBL/GenBank/DDBJ databases">
        <title>De novo assembly and RNA-Seq shows season-dependent expression and editing in black bear kidneys.</title>
        <authorList>
            <person name="Korstanje R."/>
            <person name="Srivastava A."/>
            <person name="Sarsani V.K."/>
            <person name="Sheehan S.M."/>
            <person name="Seger R.L."/>
            <person name="Barter M.E."/>
            <person name="Lindqvist C."/>
            <person name="Brody L.C."/>
            <person name="Mullikin J.C."/>
        </authorList>
    </citation>
    <scope>NUCLEOTIDE SEQUENCE [LARGE SCALE GENOMIC DNA]</scope>
</reference>
<keyword evidence="1" id="KW-1133">Transmembrane helix</keyword>
<evidence type="ECO:0000313" key="2">
    <source>
        <dbReference type="Ensembl" id="ENSUAMP00000015792.1"/>
    </source>
</evidence>
<keyword evidence="1" id="KW-0472">Membrane</keyword>
<dbReference type="OMA" id="WPERKER"/>
<reference evidence="2" key="2">
    <citation type="submission" date="2025-08" db="UniProtKB">
        <authorList>
            <consortium name="Ensembl"/>
        </authorList>
    </citation>
    <scope>IDENTIFICATION</scope>
</reference>
<sequence length="172" mass="19199">MLLVFSSCLLWGQKRDIGYFDILNVPRNVTDSMTFPTKSSNQNLLIFFDKIRTTIIGYKGFVFIFVFFGIVNQLDPDILPDGRIWLFGFNPYFSQHNSLCKGSASQRVGLEGCVQMGFLVLFIMPLLISTVATELPRSTKTAILARPASTTGLSKRARPHALGVPRTSLMCP</sequence>
<feature type="transmembrane region" description="Helical" evidence="1">
    <location>
        <begin position="56"/>
        <end position="74"/>
    </location>
</feature>
<accession>A0A452RAX2</accession>
<dbReference type="STRING" id="9643.ENSUAMP00000015792"/>
<keyword evidence="1" id="KW-0812">Transmembrane</keyword>
<proteinExistence type="predicted"/>
<evidence type="ECO:0000256" key="1">
    <source>
        <dbReference type="SAM" id="Phobius"/>
    </source>
</evidence>
<name>A0A452RAX2_URSAM</name>
<reference evidence="2" key="3">
    <citation type="submission" date="2025-09" db="UniProtKB">
        <authorList>
            <consortium name="Ensembl"/>
        </authorList>
    </citation>
    <scope>IDENTIFICATION</scope>
</reference>
<feature type="transmembrane region" description="Helical" evidence="1">
    <location>
        <begin position="116"/>
        <end position="136"/>
    </location>
</feature>
<organism evidence="2 3">
    <name type="scientific">Ursus americanus</name>
    <name type="common">American black bear</name>
    <name type="synonym">Euarctos americanus</name>
    <dbReference type="NCBI Taxonomy" id="9643"/>
    <lineage>
        <taxon>Eukaryota</taxon>
        <taxon>Metazoa</taxon>
        <taxon>Chordata</taxon>
        <taxon>Craniata</taxon>
        <taxon>Vertebrata</taxon>
        <taxon>Euteleostomi</taxon>
        <taxon>Mammalia</taxon>
        <taxon>Eutheria</taxon>
        <taxon>Laurasiatheria</taxon>
        <taxon>Carnivora</taxon>
        <taxon>Caniformia</taxon>
        <taxon>Ursidae</taxon>
        <taxon>Ursus</taxon>
    </lineage>
</organism>
<evidence type="ECO:0000313" key="3">
    <source>
        <dbReference type="Proteomes" id="UP000291022"/>
    </source>
</evidence>
<dbReference type="Proteomes" id="UP000291022">
    <property type="component" value="Unassembled WGS sequence"/>
</dbReference>
<dbReference type="GeneTree" id="ENSGT01150000287035"/>
<dbReference type="Ensembl" id="ENSUAMT00000017705.1">
    <property type="protein sequence ID" value="ENSUAMP00000015792.1"/>
    <property type="gene ID" value="ENSUAMG00000012628.1"/>
</dbReference>
<protein>
    <submittedName>
        <fullName evidence="2">Uncharacterized protein</fullName>
    </submittedName>
</protein>
<dbReference type="AlphaFoldDB" id="A0A452RAX2"/>